<dbReference type="PANTHER" id="PTHR34222:SF99">
    <property type="entry name" value="PROTEIN, PUTATIVE-RELATED"/>
    <property type="match status" value="1"/>
</dbReference>
<protein>
    <submittedName>
        <fullName evidence="1">Uncharacterized protein</fullName>
    </submittedName>
</protein>
<reference evidence="1 2" key="1">
    <citation type="journal article" date="2022" name="Nat. Genet.">
        <title>Improved pea reference genome and pan-genome highlight genomic features and evolutionary characteristics.</title>
        <authorList>
            <person name="Yang T."/>
            <person name="Liu R."/>
            <person name="Luo Y."/>
            <person name="Hu S."/>
            <person name="Wang D."/>
            <person name="Wang C."/>
            <person name="Pandey M.K."/>
            <person name="Ge S."/>
            <person name="Xu Q."/>
            <person name="Li N."/>
            <person name="Li G."/>
            <person name="Huang Y."/>
            <person name="Saxena R.K."/>
            <person name="Ji Y."/>
            <person name="Li M."/>
            <person name="Yan X."/>
            <person name="He Y."/>
            <person name="Liu Y."/>
            <person name="Wang X."/>
            <person name="Xiang C."/>
            <person name="Varshney R.K."/>
            <person name="Ding H."/>
            <person name="Gao S."/>
            <person name="Zong X."/>
        </authorList>
    </citation>
    <scope>NUCLEOTIDE SEQUENCE [LARGE SCALE GENOMIC DNA]</scope>
    <source>
        <strain evidence="1 2">cv. Zhongwan 6</strain>
    </source>
</reference>
<comment type="caution">
    <text evidence="1">The sequence shown here is derived from an EMBL/GenBank/DDBJ whole genome shotgun (WGS) entry which is preliminary data.</text>
</comment>
<dbReference type="Proteomes" id="UP001058974">
    <property type="component" value="Chromosome 3"/>
</dbReference>
<proteinExistence type="predicted"/>
<dbReference type="EMBL" id="JAMSHJ010000003">
    <property type="protein sequence ID" value="KAI5423738.1"/>
    <property type="molecule type" value="Genomic_DNA"/>
</dbReference>
<keyword evidence="2" id="KW-1185">Reference proteome</keyword>
<accession>A0A9D4XNN8</accession>
<name>A0A9D4XNN8_PEA</name>
<sequence length="111" mass="12318">MLMEPHLTICRVYSLLVQHERQAILPIDESKVLSFPNLSQPQNHTSKSNINSCGRGIRGDRSFGGRGRGSRICTHCGMANHTVDSCFKNHGFPHIGSKMAQSTVMQLLLTK</sequence>
<dbReference type="AlphaFoldDB" id="A0A9D4XNN8"/>
<dbReference type="PANTHER" id="PTHR34222">
    <property type="entry name" value="GAG_PRE-INTEGRS DOMAIN-CONTAINING PROTEIN"/>
    <property type="match status" value="1"/>
</dbReference>
<evidence type="ECO:0000313" key="2">
    <source>
        <dbReference type="Proteomes" id="UP001058974"/>
    </source>
</evidence>
<gene>
    <name evidence="1" type="ORF">KIW84_030099</name>
</gene>
<evidence type="ECO:0000313" key="1">
    <source>
        <dbReference type="EMBL" id="KAI5423738.1"/>
    </source>
</evidence>
<organism evidence="1 2">
    <name type="scientific">Pisum sativum</name>
    <name type="common">Garden pea</name>
    <name type="synonym">Lathyrus oleraceus</name>
    <dbReference type="NCBI Taxonomy" id="3888"/>
    <lineage>
        <taxon>Eukaryota</taxon>
        <taxon>Viridiplantae</taxon>
        <taxon>Streptophyta</taxon>
        <taxon>Embryophyta</taxon>
        <taxon>Tracheophyta</taxon>
        <taxon>Spermatophyta</taxon>
        <taxon>Magnoliopsida</taxon>
        <taxon>eudicotyledons</taxon>
        <taxon>Gunneridae</taxon>
        <taxon>Pentapetalae</taxon>
        <taxon>rosids</taxon>
        <taxon>fabids</taxon>
        <taxon>Fabales</taxon>
        <taxon>Fabaceae</taxon>
        <taxon>Papilionoideae</taxon>
        <taxon>50 kb inversion clade</taxon>
        <taxon>NPAAA clade</taxon>
        <taxon>Hologalegina</taxon>
        <taxon>IRL clade</taxon>
        <taxon>Fabeae</taxon>
        <taxon>Lathyrus</taxon>
    </lineage>
</organism>
<dbReference type="Gramene" id="Psat03G0009900-T1">
    <property type="protein sequence ID" value="KAI5423738.1"/>
    <property type="gene ID" value="KIW84_030099"/>
</dbReference>